<name>A0AAV4QU69_CAEEX</name>
<keyword evidence="3" id="KW-1185">Reference proteome</keyword>
<feature type="region of interest" description="Disordered" evidence="1">
    <location>
        <begin position="1"/>
        <end position="21"/>
    </location>
</feature>
<dbReference type="AlphaFoldDB" id="A0AAV4QU69"/>
<gene>
    <name evidence="2" type="ORF">CEXT_27221</name>
</gene>
<feature type="compositionally biased region" description="Polar residues" evidence="1">
    <location>
        <begin position="1"/>
        <end position="11"/>
    </location>
</feature>
<evidence type="ECO:0000313" key="2">
    <source>
        <dbReference type="EMBL" id="GIY12374.1"/>
    </source>
</evidence>
<proteinExistence type="predicted"/>
<dbReference type="Proteomes" id="UP001054945">
    <property type="component" value="Unassembled WGS sequence"/>
</dbReference>
<evidence type="ECO:0000313" key="3">
    <source>
        <dbReference type="Proteomes" id="UP001054945"/>
    </source>
</evidence>
<reference evidence="2 3" key="1">
    <citation type="submission" date="2021-06" db="EMBL/GenBank/DDBJ databases">
        <title>Caerostris extrusa draft genome.</title>
        <authorList>
            <person name="Kono N."/>
            <person name="Arakawa K."/>
        </authorList>
    </citation>
    <scope>NUCLEOTIDE SEQUENCE [LARGE SCALE GENOMIC DNA]</scope>
</reference>
<dbReference type="EMBL" id="BPLR01006778">
    <property type="protein sequence ID" value="GIY12374.1"/>
    <property type="molecule type" value="Genomic_DNA"/>
</dbReference>
<protein>
    <submittedName>
        <fullName evidence="2">Uncharacterized protein</fullName>
    </submittedName>
</protein>
<evidence type="ECO:0000256" key="1">
    <source>
        <dbReference type="SAM" id="MobiDB-lite"/>
    </source>
</evidence>
<accession>A0AAV4QU69</accession>
<sequence>MRGSTTKNISAPSHAYGKARAPCLSRMRRNANHAKPPPVMQPWKEILICFRPRCFSPRFLSRRRNAEKEIFLLNPSTNGQIR</sequence>
<comment type="caution">
    <text evidence="2">The sequence shown here is derived from an EMBL/GenBank/DDBJ whole genome shotgun (WGS) entry which is preliminary data.</text>
</comment>
<organism evidence="2 3">
    <name type="scientific">Caerostris extrusa</name>
    <name type="common">Bark spider</name>
    <name type="synonym">Caerostris bankana</name>
    <dbReference type="NCBI Taxonomy" id="172846"/>
    <lineage>
        <taxon>Eukaryota</taxon>
        <taxon>Metazoa</taxon>
        <taxon>Ecdysozoa</taxon>
        <taxon>Arthropoda</taxon>
        <taxon>Chelicerata</taxon>
        <taxon>Arachnida</taxon>
        <taxon>Araneae</taxon>
        <taxon>Araneomorphae</taxon>
        <taxon>Entelegynae</taxon>
        <taxon>Araneoidea</taxon>
        <taxon>Araneidae</taxon>
        <taxon>Caerostris</taxon>
    </lineage>
</organism>